<dbReference type="GeneID" id="106176927"/>
<evidence type="ECO:0000313" key="2">
    <source>
        <dbReference type="RefSeq" id="XP_013414969.1"/>
    </source>
</evidence>
<sequence>MTMASTTVFGECSLPANVQPYSSSLSVPNCESFARCTYNPFFLLFTASAFRCLCVPGSVPTYVTANNVTCTEIRGTPCQTNYDCNSRTTDCLGISMANPTFFGNSGTQTPFSSDSLTLLAPLVSVICSFNDRNIVDVTKLYFCFGATSSTLGQCAELGGTIPPVTNINYEDIVFPQALQRDLWRSLLIPRYPGVTFNPNDITTYFSTSTLDNIVPV</sequence>
<reference evidence="2" key="1">
    <citation type="submission" date="2025-08" db="UniProtKB">
        <authorList>
            <consortium name="RefSeq"/>
        </authorList>
    </citation>
    <scope>IDENTIFICATION</scope>
    <source>
        <tissue evidence="2">Gonads</tissue>
    </source>
</reference>
<name>A0A1S3JY41_LINAN</name>
<keyword evidence="1" id="KW-1185">Reference proteome</keyword>
<organism evidence="1 2">
    <name type="scientific">Lingula anatina</name>
    <name type="common">Brachiopod</name>
    <name type="synonym">Lingula unguis</name>
    <dbReference type="NCBI Taxonomy" id="7574"/>
    <lineage>
        <taxon>Eukaryota</taxon>
        <taxon>Metazoa</taxon>
        <taxon>Spiralia</taxon>
        <taxon>Lophotrochozoa</taxon>
        <taxon>Brachiopoda</taxon>
        <taxon>Linguliformea</taxon>
        <taxon>Lingulata</taxon>
        <taxon>Lingulida</taxon>
        <taxon>Linguloidea</taxon>
        <taxon>Lingulidae</taxon>
        <taxon>Lingula</taxon>
    </lineage>
</organism>
<gene>
    <name evidence="2" type="primary">LOC106176927</name>
</gene>
<accession>A0A1S3JY41</accession>
<evidence type="ECO:0000313" key="1">
    <source>
        <dbReference type="Proteomes" id="UP000085678"/>
    </source>
</evidence>
<dbReference type="InParanoid" id="A0A1S3JY41"/>
<dbReference type="Proteomes" id="UP000085678">
    <property type="component" value="Unplaced"/>
</dbReference>
<protein>
    <submittedName>
        <fullName evidence="2">Uncharacterized protein LOC106176927 isoform X1</fullName>
    </submittedName>
</protein>
<dbReference type="RefSeq" id="XP_013414969.1">
    <property type="nucleotide sequence ID" value="XM_013559515.1"/>
</dbReference>
<dbReference type="AlphaFoldDB" id="A0A1S3JY41"/>
<dbReference type="KEGG" id="lak:106176927"/>
<proteinExistence type="predicted"/>